<evidence type="ECO:0000256" key="10">
    <source>
        <dbReference type="ARBA" id="ARBA00048679"/>
    </source>
</evidence>
<keyword evidence="7" id="KW-0418">Kinase</keyword>
<dbReference type="PANTHER" id="PTHR12209">
    <property type="entry name" value="NON-SPECIFIC SERINE/THREONINE PROTEIN KINASE"/>
    <property type="match status" value="1"/>
</dbReference>
<dbReference type="FunFam" id="3.30.200.20:FF:000201">
    <property type="entry name" value="TP53-regulating kinase isoform X1"/>
    <property type="match status" value="1"/>
</dbReference>
<evidence type="ECO:0000256" key="2">
    <source>
        <dbReference type="ARBA" id="ARBA00012513"/>
    </source>
</evidence>
<dbReference type="Pfam" id="PF00069">
    <property type="entry name" value="Pkinase"/>
    <property type="match status" value="1"/>
</dbReference>
<gene>
    <name evidence="12" type="ORF">EZV62_010680</name>
</gene>
<sequence>MEITADVKDASLILIKQGAEARIFESTFVGRRSIVKERFSKKYRHPSLDSKLTLKGLNAEARCMTKARRLGVTTPVLYTVDPVLHTLTFEYVEGLSVKDIFLEFGLHGIVEERLNDIAMQIGDAIGKLHDGGLVHGDLTTSNMLIRSGINQLVLIDFGLSFTSTLPEDKAVDLYVLERALLSMHSTCGNVMDRILAAYRKSSKQWSSTLNKLAQGYIHISAMNKSLQTTHVKLLAFDLLSLNPTSDPTTFSRSATLLLSRAEILGTVTLRDYKPNKFLKFTVDDGTGVVPCVLWLNHLTSPYFSRRDPASVRVIANVATDFASQIKIGAVARVRGRIASYRGDVQITVSDVVIEKDPNAEVLHCLDCLRLARKCYDVVAVPNCK</sequence>
<dbReference type="Gene3D" id="2.40.50.140">
    <property type="entry name" value="Nucleic acid-binding proteins"/>
    <property type="match status" value="1"/>
</dbReference>
<accession>A0A5C7I523</accession>
<protein>
    <recommendedName>
        <fullName evidence="2">non-specific serine/threonine protein kinase</fullName>
        <ecNumber evidence="2">2.7.11.1</ecNumber>
    </recommendedName>
</protein>
<dbReference type="AlphaFoldDB" id="A0A5C7I523"/>
<dbReference type="SUPFAM" id="SSF56112">
    <property type="entry name" value="Protein kinase-like (PK-like)"/>
    <property type="match status" value="1"/>
</dbReference>
<evidence type="ECO:0000259" key="11">
    <source>
        <dbReference type="PROSITE" id="PS50011"/>
    </source>
</evidence>
<comment type="catalytic activity">
    <reaction evidence="10">
        <text>L-seryl-[protein] + ATP = O-phospho-L-seryl-[protein] + ADP + H(+)</text>
        <dbReference type="Rhea" id="RHEA:17989"/>
        <dbReference type="Rhea" id="RHEA-COMP:9863"/>
        <dbReference type="Rhea" id="RHEA-COMP:11604"/>
        <dbReference type="ChEBI" id="CHEBI:15378"/>
        <dbReference type="ChEBI" id="CHEBI:29999"/>
        <dbReference type="ChEBI" id="CHEBI:30616"/>
        <dbReference type="ChEBI" id="CHEBI:83421"/>
        <dbReference type="ChEBI" id="CHEBI:456216"/>
        <dbReference type="EC" id="2.7.11.1"/>
    </reaction>
</comment>
<keyword evidence="8" id="KW-0067">ATP-binding</keyword>
<evidence type="ECO:0000256" key="3">
    <source>
        <dbReference type="ARBA" id="ARBA00022527"/>
    </source>
</evidence>
<dbReference type="GO" id="GO:0005634">
    <property type="term" value="C:nucleus"/>
    <property type="evidence" value="ECO:0007669"/>
    <property type="project" value="TreeGrafter"/>
</dbReference>
<keyword evidence="3" id="KW-0723">Serine/threonine-protein kinase</keyword>
<dbReference type="NCBIfam" id="TIGR03724">
    <property type="entry name" value="arch_bud32"/>
    <property type="match status" value="1"/>
</dbReference>
<comment type="similarity">
    <text evidence="1">Belongs to the protein kinase superfamily. BUD32 family.</text>
</comment>
<evidence type="ECO:0000256" key="8">
    <source>
        <dbReference type="ARBA" id="ARBA00022840"/>
    </source>
</evidence>
<dbReference type="OrthoDB" id="3399at2759"/>
<organism evidence="12 13">
    <name type="scientific">Acer yangbiense</name>
    <dbReference type="NCBI Taxonomy" id="1000413"/>
    <lineage>
        <taxon>Eukaryota</taxon>
        <taxon>Viridiplantae</taxon>
        <taxon>Streptophyta</taxon>
        <taxon>Embryophyta</taxon>
        <taxon>Tracheophyta</taxon>
        <taxon>Spermatophyta</taxon>
        <taxon>Magnoliopsida</taxon>
        <taxon>eudicotyledons</taxon>
        <taxon>Gunneridae</taxon>
        <taxon>Pentapetalae</taxon>
        <taxon>rosids</taxon>
        <taxon>malvids</taxon>
        <taxon>Sapindales</taxon>
        <taxon>Sapindaceae</taxon>
        <taxon>Hippocastanoideae</taxon>
        <taxon>Acereae</taxon>
        <taxon>Acer</taxon>
    </lineage>
</organism>
<dbReference type="GO" id="GO:0070525">
    <property type="term" value="P:tRNA threonylcarbamoyladenosine metabolic process"/>
    <property type="evidence" value="ECO:0007669"/>
    <property type="project" value="TreeGrafter"/>
</dbReference>
<dbReference type="FunFam" id="1.10.510.10:FF:001708">
    <property type="entry name" value="Protein kinase superfamily protein"/>
    <property type="match status" value="1"/>
</dbReference>
<evidence type="ECO:0000256" key="7">
    <source>
        <dbReference type="ARBA" id="ARBA00022777"/>
    </source>
</evidence>
<dbReference type="SUPFAM" id="SSF50249">
    <property type="entry name" value="Nucleic acid-binding proteins"/>
    <property type="match status" value="1"/>
</dbReference>
<dbReference type="SMART" id="SM00220">
    <property type="entry name" value="S_TKc"/>
    <property type="match status" value="1"/>
</dbReference>
<evidence type="ECO:0000256" key="4">
    <source>
        <dbReference type="ARBA" id="ARBA00022679"/>
    </source>
</evidence>
<evidence type="ECO:0000256" key="9">
    <source>
        <dbReference type="ARBA" id="ARBA00047899"/>
    </source>
</evidence>
<evidence type="ECO:0000256" key="5">
    <source>
        <dbReference type="ARBA" id="ARBA00022694"/>
    </source>
</evidence>
<dbReference type="PANTHER" id="PTHR12209:SF0">
    <property type="entry name" value="EKC_KEOPS COMPLEX SUBUNIT TP53RK"/>
    <property type="match status" value="1"/>
</dbReference>
<dbReference type="GO" id="GO:0008033">
    <property type="term" value="P:tRNA processing"/>
    <property type="evidence" value="ECO:0007669"/>
    <property type="project" value="UniProtKB-KW"/>
</dbReference>
<dbReference type="Gene3D" id="3.30.200.20">
    <property type="entry name" value="Phosphorylase Kinase, domain 1"/>
    <property type="match status" value="1"/>
</dbReference>
<keyword evidence="6" id="KW-0547">Nucleotide-binding</keyword>
<dbReference type="Pfam" id="PF01336">
    <property type="entry name" value="tRNA_anti-codon"/>
    <property type="match status" value="1"/>
</dbReference>
<evidence type="ECO:0000313" key="12">
    <source>
        <dbReference type="EMBL" id="TXG63686.1"/>
    </source>
</evidence>
<dbReference type="InterPro" id="IPR012340">
    <property type="entry name" value="NA-bd_OB-fold"/>
</dbReference>
<dbReference type="InterPro" id="IPR008266">
    <property type="entry name" value="Tyr_kinase_AS"/>
</dbReference>
<name>A0A5C7I523_9ROSI</name>
<evidence type="ECO:0000256" key="6">
    <source>
        <dbReference type="ARBA" id="ARBA00022741"/>
    </source>
</evidence>
<keyword evidence="4" id="KW-0808">Transferase</keyword>
<dbReference type="Gene3D" id="1.10.510.10">
    <property type="entry name" value="Transferase(Phosphotransferase) domain 1"/>
    <property type="match status" value="1"/>
</dbReference>
<dbReference type="InterPro" id="IPR022495">
    <property type="entry name" value="Bud32"/>
</dbReference>
<dbReference type="InterPro" id="IPR000719">
    <property type="entry name" value="Prot_kinase_dom"/>
</dbReference>
<reference evidence="13" key="1">
    <citation type="journal article" date="2019" name="Gigascience">
        <title>De novo genome assembly of the endangered Acer yangbiense, a plant species with extremely small populations endemic to Yunnan Province, China.</title>
        <authorList>
            <person name="Yang J."/>
            <person name="Wariss H.M."/>
            <person name="Tao L."/>
            <person name="Zhang R."/>
            <person name="Yun Q."/>
            <person name="Hollingsworth P."/>
            <person name="Dao Z."/>
            <person name="Luo G."/>
            <person name="Guo H."/>
            <person name="Ma Y."/>
            <person name="Sun W."/>
        </authorList>
    </citation>
    <scope>NUCLEOTIDE SEQUENCE [LARGE SCALE GENOMIC DNA]</scope>
    <source>
        <strain evidence="13">cv. Malutang</strain>
    </source>
</reference>
<dbReference type="GO" id="GO:0003676">
    <property type="term" value="F:nucleic acid binding"/>
    <property type="evidence" value="ECO:0007669"/>
    <property type="project" value="InterPro"/>
</dbReference>
<dbReference type="GO" id="GO:0000408">
    <property type="term" value="C:EKC/KEOPS complex"/>
    <property type="evidence" value="ECO:0007669"/>
    <property type="project" value="TreeGrafter"/>
</dbReference>
<evidence type="ECO:0000256" key="1">
    <source>
        <dbReference type="ARBA" id="ARBA00010630"/>
    </source>
</evidence>
<dbReference type="EC" id="2.7.11.1" evidence="2"/>
<keyword evidence="13" id="KW-1185">Reference proteome</keyword>
<dbReference type="GO" id="GO:0005524">
    <property type="term" value="F:ATP binding"/>
    <property type="evidence" value="ECO:0007669"/>
    <property type="project" value="UniProtKB-KW"/>
</dbReference>
<dbReference type="EMBL" id="VAHF01000004">
    <property type="protein sequence ID" value="TXG63686.1"/>
    <property type="molecule type" value="Genomic_DNA"/>
</dbReference>
<proteinExistence type="inferred from homology"/>
<dbReference type="GO" id="GO:0004674">
    <property type="term" value="F:protein serine/threonine kinase activity"/>
    <property type="evidence" value="ECO:0007669"/>
    <property type="project" value="UniProtKB-KW"/>
</dbReference>
<dbReference type="PROSITE" id="PS00109">
    <property type="entry name" value="PROTEIN_KINASE_TYR"/>
    <property type="match status" value="1"/>
</dbReference>
<feature type="domain" description="Protein kinase" evidence="11">
    <location>
        <begin position="9"/>
        <end position="384"/>
    </location>
</feature>
<keyword evidence="5" id="KW-0819">tRNA processing</keyword>
<comment type="caution">
    <text evidence="12">The sequence shown here is derived from an EMBL/GenBank/DDBJ whole genome shotgun (WGS) entry which is preliminary data.</text>
</comment>
<dbReference type="PROSITE" id="PS50011">
    <property type="entry name" value="PROTEIN_KINASE_DOM"/>
    <property type="match status" value="1"/>
</dbReference>
<comment type="catalytic activity">
    <reaction evidence="9">
        <text>L-threonyl-[protein] + ATP = O-phospho-L-threonyl-[protein] + ADP + H(+)</text>
        <dbReference type="Rhea" id="RHEA:46608"/>
        <dbReference type="Rhea" id="RHEA-COMP:11060"/>
        <dbReference type="Rhea" id="RHEA-COMP:11605"/>
        <dbReference type="ChEBI" id="CHEBI:15378"/>
        <dbReference type="ChEBI" id="CHEBI:30013"/>
        <dbReference type="ChEBI" id="CHEBI:30616"/>
        <dbReference type="ChEBI" id="CHEBI:61977"/>
        <dbReference type="ChEBI" id="CHEBI:456216"/>
        <dbReference type="EC" id="2.7.11.1"/>
    </reaction>
</comment>
<dbReference type="Proteomes" id="UP000323000">
    <property type="component" value="Chromosome 4"/>
</dbReference>
<evidence type="ECO:0000313" key="13">
    <source>
        <dbReference type="Proteomes" id="UP000323000"/>
    </source>
</evidence>
<dbReference type="InterPro" id="IPR011009">
    <property type="entry name" value="Kinase-like_dom_sf"/>
</dbReference>
<dbReference type="GO" id="GO:0005829">
    <property type="term" value="C:cytosol"/>
    <property type="evidence" value="ECO:0007669"/>
    <property type="project" value="TreeGrafter"/>
</dbReference>
<dbReference type="InterPro" id="IPR004365">
    <property type="entry name" value="NA-bd_OB_tRNA"/>
</dbReference>